<evidence type="ECO:0000259" key="1">
    <source>
        <dbReference type="Pfam" id="PF01370"/>
    </source>
</evidence>
<dbReference type="PANTHER" id="PTHR43245:SF23">
    <property type="entry name" value="NAD(P)-BINDING DOMAIN-CONTAINING PROTEIN"/>
    <property type="match status" value="1"/>
</dbReference>
<dbReference type="SUPFAM" id="SSF51735">
    <property type="entry name" value="NAD(P)-binding Rossmann-fold domains"/>
    <property type="match status" value="1"/>
</dbReference>
<evidence type="ECO:0000313" key="3">
    <source>
        <dbReference type="Proteomes" id="UP000753802"/>
    </source>
</evidence>
<dbReference type="Proteomes" id="UP000753802">
    <property type="component" value="Unassembled WGS sequence"/>
</dbReference>
<name>A0ABW9ZPR8_9BACT</name>
<keyword evidence="3" id="KW-1185">Reference proteome</keyword>
<sequence length="317" mass="34479">MENINAPRKHVLVTGGLGFLGARIAQYLSAVYEITLATSRTGQEITPPFSLRYVNWDDPASLERACAGVDYVIHTAGVNAPDSMENPELALLINGVGTLRLVKAAKKAGVQKIVYFSTAHVYRQPLTGTITEDTCTLNLHPYATSHRAGEDAVLAASERNFTTVVIRLSNSFGEPVYAANNCWSLLVNGLCKQVVETGLLQLTSTGLQERDFISISNVTRAVSFLLGSDRVQGIYNLGSGSSVSVLQMAQHIARRVKHVLGFDPILQVPAGSKQEQVAPLQFKIEKLRGSGFVVQHDVDEEVDKLLQFCAAHFKKAE</sequence>
<gene>
    <name evidence="2" type="ORF">GWC95_04125</name>
</gene>
<evidence type="ECO:0000313" key="2">
    <source>
        <dbReference type="EMBL" id="NCI49096.1"/>
    </source>
</evidence>
<dbReference type="InterPro" id="IPR001509">
    <property type="entry name" value="Epimerase_deHydtase"/>
</dbReference>
<feature type="domain" description="NAD-dependent epimerase/dehydratase" evidence="1">
    <location>
        <begin position="11"/>
        <end position="238"/>
    </location>
</feature>
<dbReference type="CDD" id="cd08946">
    <property type="entry name" value="SDR_e"/>
    <property type="match status" value="1"/>
</dbReference>
<dbReference type="InterPro" id="IPR036291">
    <property type="entry name" value="NAD(P)-bd_dom_sf"/>
</dbReference>
<organism evidence="2 3">
    <name type="scientific">Sediminibacterium roseum</name>
    <dbReference type="NCBI Taxonomy" id="1978412"/>
    <lineage>
        <taxon>Bacteria</taxon>
        <taxon>Pseudomonadati</taxon>
        <taxon>Bacteroidota</taxon>
        <taxon>Chitinophagia</taxon>
        <taxon>Chitinophagales</taxon>
        <taxon>Chitinophagaceae</taxon>
        <taxon>Sediminibacterium</taxon>
    </lineage>
</organism>
<comment type="caution">
    <text evidence="2">The sequence shown here is derived from an EMBL/GenBank/DDBJ whole genome shotgun (WGS) entry which is preliminary data.</text>
</comment>
<dbReference type="InterPro" id="IPR050177">
    <property type="entry name" value="Lipid_A_modif_metabolic_enz"/>
</dbReference>
<dbReference type="RefSeq" id="WP_161817393.1">
    <property type="nucleotide sequence ID" value="NZ_JAACJS010000002.1"/>
</dbReference>
<dbReference type="Gene3D" id="3.40.50.720">
    <property type="entry name" value="NAD(P)-binding Rossmann-like Domain"/>
    <property type="match status" value="1"/>
</dbReference>
<proteinExistence type="predicted"/>
<dbReference type="PANTHER" id="PTHR43245">
    <property type="entry name" value="BIFUNCTIONAL POLYMYXIN RESISTANCE PROTEIN ARNA"/>
    <property type="match status" value="1"/>
</dbReference>
<protein>
    <submittedName>
        <fullName evidence="2">NAD-dependent epimerase/dehydratase family protein</fullName>
    </submittedName>
</protein>
<reference evidence="2 3" key="1">
    <citation type="submission" date="2020-01" db="EMBL/GenBank/DDBJ databases">
        <title>Genome analysis.</title>
        <authorList>
            <person name="Wu S."/>
            <person name="Wang G."/>
        </authorList>
    </citation>
    <scope>NUCLEOTIDE SEQUENCE [LARGE SCALE GENOMIC DNA]</scope>
    <source>
        <strain evidence="2 3">SYL130</strain>
    </source>
</reference>
<dbReference type="Pfam" id="PF01370">
    <property type="entry name" value="Epimerase"/>
    <property type="match status" value="1"/>
</dbReference>
<accession>A0ABW9ZPR8</accession>
<dbReference type="EMBL" id="JAACJS010000002">
    <property type="protein sequence ID" value="NCI49096.1"/>
    <property type="molecule type" value="Genomic_DNA"/>
</dbReference>